<gene>
    <name evidence="3" type="ORF">KX928_02835</name>
</gene>
<comment type="catalytic activity">
    <reaction evidence="2">
        <text>a ribonucleoside 5'-triphosphate + H2O = a ribonucleoside 5'-phosphate + diphosphate + H(+)</text>
        <dbReference type="Rhea" id="RHEA:23996"/>
        <dbReference type="ChEBI" id="CHEBI:15377"/>
        <dbReference type="ChEBI" id="CHEBI:15378"/>
        <dbReference type="ChEBI" id="CHEBI:33019"/>
        <dbReference type="ChEBI" id="CHEBI:58043"/>
        <dbReference type="ChEBI" id="CHEBI:61557"/>
        <dbReference type="EC" id="3.6.1.9"/>
    </reaction>
</comment>
<dbReference type="GO" id="GO:0047429">
    <property type="term" value="F:nucleoside triphosphate diphosphatase activity"/>
    <property type="evidence" value="ECO:0007669"/>
    <property type="project" value="UniProtKB-EC"/>
</dbReference>
<comment type="caution">
    <text evidence="2">Lacks conserved residue(s) required for the propagation of feature annotation.</text>
</comment>
<dbReference type="PIRSF" id="PIRSF006305">
    <property type="entry name" value="Maf"/>
    <property type="match status" value="1"/>
</dbReference>
<dbReference type="PANTHER" id="PTHR43213:SF5">
    <property type="entry name" value="BIFUNCTIONAL DTTP_UTP PYROPHOSPHATASE_METHYLTRANSFERASE PROTEIN-RELATED"/>
    <property type="match status" value="1"/>
</dbReference>
<dbReference type="EMBL" id="JAHXDN010000001">
    <property type="protein sequence ID" value="MBW4706715.1"/>
    <property type="molecule type" value="Genomic_DNA"/>
</dbReference>
<proteinExistence type="inferred from homology"/>
<dbReference type="InterPro" id="IPR003697">
    <property type="entry name" value="Maf-like"/>
</dbReference>
<dbReference type="Proteomes" id="UP001138661">
    <property type="component" value="Unassembled WGS sequence"/>
</dbReference>
<keyword evidence="2" id="KW-0546">Nucleotide metabolism</keyword>
<keyword evidence="1 2" id="KW-0378">Hydrolase</keyword>
<evidence type="ECO:0000313" key="3">
    <source>
        <dbReference type="EMBL" id="MBW4706715.1"/>
    </source>
</evidence>
<comment type="caution">
    <text evidence="3">The sequence shown here is derived from an EMBL/GenBank/DDBJ whole genome shotgun (WGS) entry which is preliminary data.</text>
</comment>
<dbReference type="PANTHER" id="PTHR43213">
    <property type="entry name" value="BIFUNCTIONAL DTTP/UTP PYROPHOSPHATASE/METHYLTRANSFERASE PROTEIN-RELATED"/>
    <property type="match status" value="1"/>
</dbReference>
<dbReference type="Pfam" id="PF02545">
    <property type="entry name" value="Maf"/>
    <property type="match status" value="1"/>
</dbReference>
<comment type="similarity">
    <text evidence="2">Belongs to the Maf family.</text>
</comment>
<dbReference type="RefSeq" id="WP_219498643.1">
    <property type="nucleotide sequence ID" value="NZ_JAHXDN010000001.1"/>
</dbReference>
<dbReference type="HAMAP" id="MF_00528">
    <property type="entry name" value="Maf"/>
    <property type="match status" value="1"/>
</dbReference>
<evidence type="ECO:0000313" key="4">
    <source>
        <dbReference type="Proteomes" id="UP001138661"/>
    </source>
</evidence>
<comment type="subcellular location">
    <subcellularLocation>
        <location evidence="2">Cytoplasm</location>
    </subcellularLocation>
</comment>
<keyword evidence="2" id="KW-0963">Cytoplasm</keyword>
<dbReference type="CDD" id="cd00555">
    <property type="entry name" value="Maf"/>
    <property type="match status" value="1"/>
</dbReference>
<protein>
    <recommendedName>
        <fullName evidence="2">Nucleoside triphosphate pyrophosphatase</fullName>
        <ecNumber evidence="2">3.6.1.9</ecNumber>
    </recommendedName>
    <alternativeName>
        <fullName evidence="2">Nucleotide pyrophosphatase</fullName>
        <shortName evidence="2">Nucleotide PPase</shortName>
    </alternativeName>
</protein>
<sequence>MTQPFILASTSDIRAQLLGQAAVDFTVVPARVDEEMVRDAMLAEAEPPRNIADALAELKARKISEKNPHALVLGCDQVLDYKGQLLSKPQTKDEAVDQLRALRNDRHMLLSAAVICEAGRPIWRHVGTVRLRMRAASDDYIEGYVARNWESIRHAVGAYKLEEEGVRLFTGIEGDYFNVLGLPLLELLSYLTLRGDLET</sequence>
<dbReference type="GO" id="GO:0005737">
    <property type="term" value="C:cytoplasm"/>
    <property type="evidence" value="ECO:0007669"/>
    <property type="project" value="UniProtKB-SubCell"/>
</dbReference>
<reference evidence="3" key="1">
    <citation type="submission" date="2021-07" db="EMBL/GenBank/DDBJ databases">
        <title>Roseobacter insulae sp. nov., isolated from a tidal flat.</title>
        <authorList>
            <person name="Park S."/>
            <person name="Yoon J.-H."/>
        </authorList>
    </citation>
    <scope>NUCLEOTIDE SEQUENCE</scope>
    <source>
        <strain evidence="3">YSTF-M11</strain>
    </source>
</reference>
<keyword evidence="4" id="KW-1185">Reference proteome</keyword>
<dbReference type="NCBIfam" id="TIGR00172">
    <property type="entry name" value="maf"/>
    <property type="match status" value="1"/>
</dbReference>
<evidence type="ECO:0000256" key="2">
    <source>
        <dbReference type="HAMAP-Rule" id="MF_00528"/>
    </source>
</evidence>
<comment type="cofactor">
    <cofactor evidence="2">
        <name>a divalent metal cation</name>
        <dbReference type="ChEBI" id="CHEBI:60240"/>
    </cofactor>
</comment>
<dbReference type="GO" id="GO:0009117">
    <property type="term" value="P:nucleotide metabolic process"/>
    <property type="evidence" value="ECO:0007669"/>
    <property type="project" value="UniProtKB-KW"/>
</dbReference>
<dbReference type="EC" id="3.6.1.9" evidence="2"/>
<accession>A0A9X1FS57</accession>
<comment type="function">
    <text evidence="2">Nucleoside triphosphate pyrophosphatase. May have a dual role in cell division arrest and in preventing the incorporation of modified nucleotides into cellular nucleic acids.</text>
</comment>
<comment type="catalytic activity">
    <reaction evidence="2">
        <text>a 2'-deoxyribonucleoside 5'-triphosphate + H2O = a 2'-deoxyribonucleoside 5'-phosphate + diphosphate + H(+)</text>
        <dbReference type="Rhea" id="RHEA:44644"/>
        <dbReference type="ChEBI" id="CHEBI:15377"/>
        <dbReference type="ChEBI" id="CHEBI:15378"/>
        <dbReference type="ChEBI" id="CHEBI:33019"/>
        <dbReference type="ChEBI" id="CHEBI:61560"/>
        <dbReference type="ChEBI" id="CHEBI:65317"/>
        <dbReference type="EC" id="3.6.1.9"/>
    </reaction>
</comment>
<organism evidence="3 4">
    <name type="scientific">Roseobacter insulae</name>
    <dbReference type="NCBI Taxonomy" id="2859783"/>
    <lineage>
        <taxon>Bacteria</taxon>
        <taxon>Pseudomonadati</taxon>
        <taxon>Pseudomonadota</taxon>
        <taxon>Alphaproteobacteria</taxon>
        <taxon>Rhodobacterales</taxon>
        <taxon>Roseobacteraceae</taxon>
        <taxon>Roseobacter</taxon>
    </lineage>
</organism>
<dbReference type="AlphaFoldDB" id="A0A9X1FS57"/>
<name>A0A9X1FS57_9RHOB</name>
<evidence type="ECO:0000256" key="1">
    <source>
        <dbReference type="ARBA" id="ARBA00022801"/>
    </source>
</evidence>
<feature type="active site" description="Proton acceptor" evidence="2">
    <location>
        <position position="76"/>
    </location>
</feature>